<name>A0ABT4IJR1_9EURY</name>
<dbReference type="CDD" id="cd02440">
    <property type="entry name" value="AdoMet_MTases"/>
    <property type="match status" value="1"/>
</dbReference>
<organism evidence="1 2">
    <name type="scientific">Methanocorpusculum vombati</name>
    <dbReference type="NCBI Taxonomy" id="3002864"/>
    <lineage>
        <taxon>Archaea</taxon>
        <taxon>Methanobacteriati</taxon>
        <taxon>Methanobacteriota</taxon>
        <taxon>Stenosarchaea group</taxon>
        <taxon>Methanomicrobia</taxon>
        <taxon>Methanomicrobiales</taxon>
        <taxon>Methanocorpusculaceae</taxon>
        <taxon>Methanocorpusculum</taxon>
    </lineage>
</organism>
<dbReference type="EMBL" id="JAPTGC010000002">
    <property type="protein sequence ID" value="MCZ0861985.1"/>
    <property type="molecule type" value="Genomic_DNA"/>
</dbReference>
<gene>
    <name evidence="1" type="ORF">O0S09_01785</name>
</gene>
<evidence type="ECO:0000313" key="1">
    <source>
        <dbReference type="EMBL" id="MCZ0861985.1"/>
    </source>
</evidence>
<keyword evidence="2" id="KW-1185">Reference proteome</keyword>
<dbReference type="RefSeq" id="WP_268922184.1">
    <property type="nucleotide sequence ID" value="NZ_JAPTGC010000002.1"/>
</dbReference>
<proteinExistence type="predicted"/>
<dbReference type="Proteomes" id="UP001141336">
    <property type="component" value="Unassembled WGS sequence"/>
</dbReference>
<dbReference type="GO" id="GO:0032259">
    <property type="term" value="P:methylation"/>
    <property type="evidence" value="ECO:0007669"/>
    <property type="project" value="UniProtKB-KW"/>
</dbReference>
<dbReference type="Gene3D" id="3.40.50.150">
    <property type="entry name" value="Vaccinia Virus protein VP39"/>
    <property type="match status" value="1"/>
</dbReference>
<evidence type="ECO:0000313" key="2">
    <source>
        <dbReference type="Proteomes" id="UP001141336"/>
    </source>
</evidence>
<accession>A0ABT4IJR1</accession>
<reference evidence="1" key="1">
    <citation type="submission" date="2022-12" db="EMBL/GenBank/DDBJ databases">
        <title>Isolation and characterisation of novel Methanocorpusculum spp. from native Australian herbivores indicates the genus is ancestrally host-associated.</title>
        <authorList>
            <person name="Volmer J.G."/>
            <person name="Soo R.M."/>
            <person name="Evans P.N."/>
            <person name="Hoedt E.C."/>
            <person name="Astorga Alsina A.L."/>
            <person name="Woodcroft B.J."/>
            <person name="Tyson G.W."/>
            <person name="Hugenholtz P."/>
            <person name="Morrison M."/>
        </authorList>
    </citation>
    <scope>NUCLEOTIDE SEQUENCE</scope>
    <source>
        <strain evidence="1">CW153</strain>
    </source>
</reference>
<keyword evidence="1" id="KW-0489">Methyltransferase</keyword>
<sequence length="216" mass="25138">MDKTYWIDYYKNNEPPKEPSLFAQVVLSYILKRRGNSPVTPSLLELGCGNGRDSIYFAQNGIDVTAIDQVDEICRLRNRFKSCKNLNFIREDFTDFPGYLSEKYDFIYSRFTLHSIREDEANTLLKNVHDNLKTGGELFIEARSVNDDIFGKGMPVKGERNAFIYNDHYRRFIDGDELVETLSRIGFNIIYTEESKNFAPYRNERPSVIRVEATIL</sequence>
<dbReference type="SUPFAM" id="SSF53335">
    <property type="entry name" value="S-adenosyl-L-methionine-dependent methyltransferases"/>
    <property type="match status" value="1"/>
</dbReference>
<dbReference type="Pfam" id="PF13489">
    <property type="entry name" value="Methyltransf_23"/>
    <property type="match status" value="1"/>
</dbReference>
<protein>
    <submittedName>
        <fullName evidence="1">Class I SAM-dependent methyltransferase</fullName>
    </submittedName>
</protein>
<dbReference type="InterPro" id="IPR029063">
    <property type="entry name" value="SAM-dependent_MTases_sf"/>
</dbReference>
<dbReference type="PANTHER" id="PTHR43861">
    <property type="entry name" value="TRANS-ACONITATE 2-METHYLTRANSFERASE-RELATED"/>
    <property type="match status" value="1"/>
</dbReference>
<comment type="caution">
    <text evidence="1">The sequence shown here is derived from an EMBL/GenBank/DDBJ whole genome shotgun (WGS) entry which is preliminary data.</text>
</comment>
<keyword evidence="1" id="KW-0808">Transferase</keyword>
<dbReference type="GO" id="GO:0008168">
    <property type="term" value="F:methyltransferase activity"/>
    <property type="evidence" value="ECO:0007669"/>
    <property type="project" value="UniProtKB-KW"/>
</dbReference>